<keyword evidence="4" id="KW-1185">Reference proteome</keyword>
<reference evidence="2" key="2">
    <citation type="submission" date="2019-06" db="EMBL/GenBank/DDBJ databases">
        <title>Genomics analysis of Aphanomyces spp. identifies a new class of oomycete effector associated with host adaptation.</title>
        <authorList>
            <person name="Gaulin E."/>
        </authorList>
    </citation>
    <scope>NUCLEOTIDE SEQUENCE</scope>
    <source>
        <strain evidence="2">CBS 578.67</strain>
    </source>
</reference>
<evidence type="ECO:0000256" key="1">
    <source>
        <dbReference type="SAM" id="Phobius"/>
    </source>
</evidence>
<keyword evidence="1" id="KW-0812">Transmembrane</keyword>
<name>A0A485LGS0_9STRA</name>
<evidence type="ECO:0000313" key="3">
    <source>
        <dbReference type="EMBL" id="VFT97816.1"/>
    </source>
</evidence>
<evidence type="ECO:0000313" key="4">
    <source>
        <dbReference type="Proteomes" id="UP000332933"/>
    </source>
</evidence>
<dbReference type="Proteomes" id="UP000332933">
    <property type="component" value="Unassembled WGS sequence"/>
</dbReference>
<keyword evidence="1" id="KW-0472">Membrane</keyword>
<gene>
    <name evidence="3" type="primary">Aste57867_21142</name>
    <name evidence="2" type="ORF">As57867_021074</name>
    <name evidence="3" type="ORF">ASTE57867_21142</name>
</gene>
<evidence type="ECO:0000313" key="2">
    <source>
        <dbReference type="EMBL" id="KAF0687061.1"/>
    </source>
</evidence>
<dbReference type="EMBL" id="CAADRA010006984">
    <property type="protein sequence ID" value="VFT97816.1"/>
    <property type="molecule type" value="Genomic_DNA"/>
</dbReference>
<feature type="transmembrane region" description="Helical" evidence="1">
    <location>
        <begin position="158"/>
        <end position="177"/>
    </location>
</feature>
<dbReference type="OrthoDB" id="64849at2759"/>
<protein>
    <submittedName>
        <fullName evidence="3">Aste57867_21142 protein</fullName>
    </submittedName>
</protein>
<dbReference type="AlphaFoldDB" id="A0A485LGS0"/>
<feature type="transmembrane region" description="Helical" evidence="1">
    <location>
        <begin position="42"/>
        <end position="65"/>
    </location>
</feature>
<proteinExistence type="predicted"/>
<accession>A0A485LGS0</accession>
<reference evidence="3 4" key="1">
    <citation type="submission" date="2019-03" db="EMBL/GenBank/DDBJ databases">
        <authorList>
            <person name="Gaulin E."/>
            <person name="Dumas B."/>
        </authorList>
    </citation>
    <scope>NUCLEOTIDE SEQUENCE [LARGE SCALE GENOMIC DNA]</scope>
    <source>
        <strain evidence="3">CBS 568.67</strain>
    </source>
</reference>
<keyword evidence="1" id="KW-1133">Transmembrane helix</keyword>
<feature type="transmembrane region" description="Helical" evidence="1">
    <location>
        <begin position="219"/>
        <end position="239"/>
    </location>
</feature>
<organism evidence="3 4">
    <name type="scientific">Aphanomyces stellatus</name>
    <dbReference type="NCBI Taxonomy" id="120398"/>
    <lineage>
        <taxon>Eukaryota</taxon>
        <taxon>Sar</taxon>
        <taxon>Stramenopiles</taxon>
        <taxon>Oomycota</taxon>
        <taxon>Saprolegniomycetes</taxon>
        <taxon>Saprolegniales</taxon>
        <taxon>Verrucalvaceae</taxon>
        <taxon>Aphanomyces</taxon>
    </lineage>
</organism>
<dbReference type="EMBL" id="VJMH01006958">
    <property type="protein sequence ID" value="KAF0687061.1"/>
    <property type="molecule type" value="Genomic_DNA"/>
</dbReference>
<sequence length="260" mass="29433">MMLAIDVEDDRAERWKELVPWNAFVFPFQAITYTRLLFSMVYMLFTLIALAALVCVLLVGVLVYLPASLVGSVCRLCFHHVWQCEYPWATIRRYLQSILAWDCWLHNFIATREYQITVLFDDDDTAAAPALLQQQRGPHFLIRPKPSDAWSRATCVQIVLYFVLLRPLLSAVAYAWVGLLEDVVNLVHAALGAFLDPPGHTVLVYFFWGSEITCPANGFLCLGLSVLEMYAVVLVRTFLVRGMCACTRAIACESVVLFNV</sequence>